<gene>
    <name evidence="4" type="ORF">FDT80_16795</name>
</gene>
<proteinExistence type="predicted"/>
<dbReference type="EMBL" id="VANS01000005">
    <property type="protein sequence ID" value="TMM50909.1"/>
    <property type="molecule type" value="Genomic_DNA"/>
</dbReference>
<evidence type="ECO:0000256" key="1">
    <source>
        <dbReference type="ARBA" id="ARBA00022679"/>
    </source>
</evidence>
<dbReference type="InterPro" id="IPR016181">
    <property type="entry name" value="Acyl_CoA_acyltransferase"/>
</dbReference>
<dbReference type="InterPro" id="IPR000182">
    <property type="entry name" value="GNAT_dom"/>
</dbReference>
<dbReference type="RefSeq" id="WP_138663481.1">
    <property type="nucleotide sequence ID" value="NZ_VANS01000005.1"/>
</dbReference>
<name>A0A5S3Q3A4_9RHOB</name>
<keyword evidence="1 4" id="KW-0808">Transferase</keyword>
<keyword evidence="5" id="KW-1185">Reference proteome</keyword>
<dbReference type="AlphaFoldDB" id="A0A5S3Q3A4"/>
<dbReference type="Pfam" id="PF00583">
    <property type="entry name" value="Acetyltransf_1"/>
    <property type="match status" value="1"/>
</dbReference>
<evidence type="ECO:0000259" key="3">
    <source>
        <dbReference type="PROSITE" id="PS51186"/>
    </source>
</evidence>
<dbReference type="PANTHER" id="PTHR43072">
    <property type="entry name" value="N-ACETYLTRANSFERASE"/>
    <property type="match status" value="1"/>
</dbReference>
<reference evidence="4 5" key="1">
    <citation type="submission" date="2019-05" db="EMBL/GenBank/DDBJ databases">
        <title>Sulfitobacter sabulilitoris sp. nov., isolated from a marine sand.</title>
        <authorList>
            <person name="Yoon J.-H."/>
        </authorList>
    </citation>
    <scope>NUCLEOTIDE SEQUENCE [LARGE SCALE GENOMIC DNA]</scope>
    <source>
        <strain evidence="4 5">HSMS-29</strain>
    </source>
</reference>
<dbReference type="PROSITE" id="PS51186">
    <property type="entry name" value="GNAT"/>
    <property type="match status" value="1"/>
</dbReference>
<dbReference type="GO" id="GO:0016747">
    <property type="term" value="F:acyltransferase activity, transferring groups other than amino-acyl groups"/>
    <property type="evidence" value="ECO:0007669"/>
    <property type="project" value="InterPro"/>
</dbReference>
<dbReference type="CDD" id="cd04301">
    <property type="entry name" value="NAT_SF"/>
    <property type="match status" value="1"/>
</dbReference>
<comment type="caution">
    <text evidence="4">The sequence shown here is derived from an EMBL/GenBank/DDBJ whole genome shotgun (WGS) entry which is preliminary data.</text>
</comment>
<dbReference type="OrthoDB" id="5459937at2"/>
<dbReference type="PANTHER" id="PTHR43072:SF23">
    <property type="entry name" value="UPF0039 PROTEIN C11D3.02C"/>
    <property type="match status" value="1"/>
</dbReference>
<dbReference type="Proteomes" id="UP000309550">
    <property type="component" value="Unassembled WGS sequence"/>
</dbReference>
<organism evidence="4 5">
    <name type="scientific">Sulfitobacter sabulilitoris</name>
    <dbReference type="NCBI Taxonomy" id="2562655"/>
    <lineage>
        <taxon>Bacteria</taxon>
        <taxon>Pseudomonadati</taxon>
        <taxon>Pseudomonadota</taxon>
        <taxon>Alphaproteobacteria</taxon>
        <taxon>Rhodobacterales</taxon>
        <taxon>Roseobacteraceae</taxon>
        <taxon>Sulfitobacter</taxon>
    </lineage>
</organism>
<protein>
    <submittedName>
        <fullName evidence="4">N-acetyltransferase family protein</fullName>
    </submittedName>
</protein>
<dbReference type="SUPFAM" id="SSF55729">
    <property type="entry name" value="Acyl-CoA N-acyltransferases (Nat)"/>
    <property type="match status" value="1"/>
</dbReference>
<accession>A0A5S3Q3A4</accession>
<keyword evidence="2" id="KW-0012">Acyltransferase</keyword>
<sequence>MTGGPVRAATAADAPAIRDLWNGMIRDTLATFTTVEKTQADIAALLAARPGAFFAADHDGAFAGFVTFGAFRSGPGYAATVEHTVMLAPRAQGLGLGRRLMQAAEAAARGMGHHVMVAAISGENPNATAFHACAGFAEVGRMPQVGHKAGRWLDLILMQKIL</sequence>
<evidence type="ECO:0000313" key="4">
    <source>
        <dbReference type="EMBL" id="TMM50909.1"/>
    </source>
</evidence>
<feature type="domain" description="N-acetyltransferase" evidence="3">
    <location>
        <begin position="4"/>
        <end position="162"/>
    </location>
</feature>
<evidence type="ECO:0000256" key="2">
    <source>
        <dbReference type="ARBA" id="ARBA00023315"/>
    </source>
</evidence>
<dbReference type="Gene3D" id="3.40.630.30">
    <property type="match status" value="1"/>
</dbReference>
<evidence type="ECO:0000313" key="5">
    <source>
        <dbReference type="Proteomes" id="UP000309550"/>
    </source>
</evidence>